<dbReference type="Proteomes" id="UP000036958">
    <property type="component" value="Unassembled WGS sequence"/>
</dbReference>
<name>A0A0L8VF74_9BACT</name>
<evidence type="ECO:0000256" key="1">
    <source>
        <dbReference type="SAM" id="MobiDB-lite"/>
    </source>
</evidence>
<protein>
    <submittedName>
        <fullName evidence="2">Uncharacterized protein</fullName>
    </submittedName>
</protein>
<organism evidence="2 3">
    <name type="scientific">Sunxiuqinia dokdonensis</name>
    <dbReference type="NCBI Taxonomy" id="1409788"/>
    <lineage>
        <taxon>Bacteria</taxon>
        <taxon>Pseudomonadati</taxon>
        <taxon>Bacteroidota</taxon>
        <taxon>Bacteroidia</taxon>
        <taxon>Marinilabiliales</taxon>
        <taxon>Prolixibacteraceae</taxon>
        <taxon>Sunxiuqinia</taxon>
    </lineage>
</organism>
<accession>A0A0L8VF74</accession>
<proteinExistence type="predicted"/>
<keyword evidence="3" id="KW-1185">Reference proteome</keyword>
<sequence length="37" mass="3872">MDEIGPKPGGAGITGMKKGPAEAAPYLIQRTFNREVA</sequence>
<reference evidence="3" key="1">
    <citation type="submission" date="2015-07" db="EMBL/GenBank/DDBJ databases">
        <title>Genome sequencing of Sunxiuqinia dokdonensis strain SK.</title>
        <authorList>
            <person name="Ahn S."/>
            <person name="Kim B.-C."/>
        </authorList>
    </citation>
    <scope>NUCLEOTIDE SEQUENCE [LARGE SCALE GENOMIC DNA]</scope>
    <source>
        <strain evidence="3">SK</strain>
    </source>
</reference>
<evidence type="ECO:0000313" key="3">
    <source>
        <dbReference type="Proteomes" id="UP000036958"/>
    </source>
</evidence>
<dbReference type="AlphaFoldDB" id="A0A0L8VF74"/>
<dbReference type="EMBL" id="LGIA01000009">
    <property type="protein sequence ID" value="KOH47008.1"/>
    <property type="molecule type" value="Genomic_DNA"/>
</dbReference>
<comment type="caution">
    <text evidence="2">The sequence shown here is derived from an EMBL/GenBank/DDBJ whole genome shotgun (WGS) entry which is preliminary data.</text>
</comment>
<evidence type="ECO:0000313" key="2">
    <source>
        <dbReference type="EMBL" id="KOH47008.1"/>
    </source>
</evidence>
<gene>
    <name evidence="2" type="ORF">NC99_01860</name>
</gene>
<feature type="region of interest" description="Disordered" evidence="1">
    <location>
        <begin position="1"/>
        <end position="20"/>
    </location>
</feature>